<dbReference type="AlphaFoldDB" id="A0A443SBR9"/>
<feature type="region of interest" description="Disordered" evidence="2">
    <location>
        <begin position="66"/>
        <end position="88"/>
    </location>
</feature>
<dbReference type="VEuPathDB" id="VectorBase:LDEU007078"/>
<dbReference type="SMART" id="SM00950">
    <property type="entry name" value="Piwi"/>
    <property type="match status" value="1"/>
</dbReference>
<comment type="similarity">
    <text evidence="1">Belongs to the argonaute family.</text>
</comment>
<dbReference type="Pfam" id="PF08699">
    <property type="entry name" value="ArgoL1"/>
    <property type="match status" value="1"/>
</dbReference>
<feature type="domain" description="PAZ" evidence="3">
    <location>
        <begin position="265"/>
        <end position="380"/>
    </location>
</feature>
<dbReference type="Pfam" id="PF02170">
    <property type="entry name" value="PAZ"/>
    <property type="match status" value="1"/>
</dbReference>
<gene>
    <name evidence="5" type="ORF">B4U80_11386</name>
</gene>
<evidence type="ECO:0000313" key="5">
    <source>
        <dbReference type="EMBL" id="RWS24962.1"/>
    </source>
</evidence>
<dbReference type="Gene3D" id="2.170.260.10">
    <property type="entry name" value="paz domain"/>
    <property type="match status" value="1"/>
</dbReference>
<dbReference type="Gene3D" id="3.40.50.2300">
    <property type="match status" value="1"/>
</dbReference>
<dbReference type="InterPro" id="IPR014811">
    <property type="entry name" value="ArgoL1"/>
</dbReference>
<dbReference type="Gene3D" id="3.30.420.10">
    <property type="entry name" value="Ribonuclease H-like superfamily/Ribonuclease H"/>
    <property type="match status" value="1"/>
</dbReference>
<dbReference type="PROSITE" id="PS50821">
    <property type="entry name" value="PAZ"/>
    <property type="match status" value="1"/>
</dbReference>
<feature type="domain" description="Piwi" evidence="4">
    <location>
        <begin position="554"/>
        <end position="856"/>
    </location>
</feature>
<dbReference type="InterPro" id="IPR032474">
    <property type="entry name" value="Argonaute_N"/>
</dbReference>
<dbReference type="CDD" id="cd02846">
    <property type="entry name" value="PAZ_argonaute_like"/>
    <property type="match status" value="1"/>
</dbReference>
<dbReference type="InterPro" id="IPR003165">
    <property type="entry name" value="Piwi"/>
</dbReference>
<dbReference type="GO" id="GO:0003743">
    <property type="term" value="F:translation initiation factor activity"/>
    <property type="evidence" value="ECO:0007669"/>
    <property type="project" value="UniProtKB-KW"/>
</dbReference>
<dbReference type="InterPro" id="IPR036085">
    <property type="entry name" value="PAZ_dom_sf"/>
</dbReference>
<reference evidence="5 6" key="1">
    <citation type="journal article" date="2018" name="Gigascience">
        <title>Genomes of trombidid mites reveal novel predicted allergens and laterally-transferred genes associated with secondary metabolism.</title>
        <authorList>
            <person name="Dong X."/>
            <person name="Chaisiri K."/>
            <person name="Xia D."/>
            <person name="Armstrong S.D."/>
            <person name="Fang Y."/>
            <person name="Donnelly M.J."/>
            <person name="Kadowaki T."/>
            <person name="McGarry J.W."/>
            <person name="Darby A.C."/>
            <person name="Makepeace B.L."/>
        </authorList>
    </citation>
    <scope>NUCLEOTIDE SEQUENCE [LARGE SCALE GENOMIC DNA]</scope>
    <source>
        <strain evidence="5">UoL-UT</strain>
    </source>
</reference>
<dbReference type="GO" id="GO:0003723">
    <property type="term" value="F:RNA binding"/>
    <property type="evidence" value="ECO:0007669"/>
    <property type="project" value="InterPro"/>
</dbReference>
<evidence type="ECO:0000256" key="2">
    <source>
        <dbReference type="SAM" id="MobiDB-lite"/>
    </source>
</evidence>
<dbReference type="InterPro" id="IPR012337">
    <property type="entry name" value="RNaseH-like_sf"/>
</dbReference>
<dbReference type="Proteomes" id="UP000288716">
    <property type="component" value="Unassembled WGS sequence"/>
</dbReference>
<dbReference type="PANTHER" id="PTHR22891">
    <property type="entry name" value="EUKARYOTIC TRANSLATION INITIATION FACTOR 2C"/>
    <property type="match status" value="1"/>
</dbReference>
<organism evidence="5 6">
    <name type="scientific">Leptotrombidium deliense</name>
    <dbReference type="NCBI Taxonomy" id="299467"/>
    <lineage>
        <taxon>Eukaryota</taxon>
        <taxon>Metazoa</taxon>
        <taxon>Ecdysozoa</taxon>
        <taxon>Arthropoda</taxon>
        <taxon>Chelicerata</taxon>
        <taxon>Arachnida</taxon>
        <taxon>Acari</taxon>
        <taxon>Acariformes</taxon>
        <taxon>Trombidiformes</taxon>
        <taxon>Prostigmata</taxon>
        <taxon>Anystina</taxon>
        <taxon>Parasitengona</taxon>
        <taxon>Trombiculoidea</taxon>
        <taxon>Trombiculidae</taxon>
        <taxon>Leptotrombidium</taxon>
    </lineage>
</organism>
<dbReference type="InterPro" id="IPR036397">
    <property type="entry name" value="RNaseH_sf"/>
</dbReference>
<dbReference type="SMART" id="SM01163">
    <property type="entry name" value="DUF1785"/>
    <property type="match status" value="1"/>
</dbReference>
<keyword evidence="6" id="KW-1185">Reference proteome</keyword>
<comment type="caution">
    <text evidence="5">The sequence shown here is derived from an EMBL/GenBank/DDBJ whole genome shotgun (WGS) entry which is preliminary data.</text>
</comment>
<sequence>MPDIPFDLLERTAKIRLDHSIKYREKPPQPAQNGRPISLLTNYFMMQFKFMHTIFVHHYDVSIEKQDSPASGDEEAAAGNIPGPRRRSRKLEKRFNRKIIDKMAADYGRGGGLFDGIIPVYDSDKNMYTKKKLDSSSKFAATDDDGFVNFRIPVRAREFDDDEEVSYIVALKHVAEVEINPDWDVFPQDAIQFVDIVLRYGPTSNKIPVGCKIFFPNPQRRTELPMHKELAFGFYQSARNCEAGLMLNVDRAASVFHTGGSLLSVLKDIFKGIERFPRIPPDIIRKMTNELKGMRVKVTHLRYPLKIRVNDFSRQPASELTFQLEEKDETGRVVAARRITVEDYFREAYRELRHSNLPCLVAGSKKNPKYFPLEVCELLPDQYVAKKLHADVQAAMTSLAAAQRPNARFNEITDSLKNSILKDGRKYNDEFGIVVNPTPVQIEGRVQRPPALRYGNNTRFEPDRDCAWMMQKPSSKHFYACVPIENWILVDMSGGKLNDQFTQKFSSELRRTAQGLGVQISPERLKVQYTFVNTEKLKRDVFERARQSFGNVQLMVFIIPFEDKYYYAVKRLGDLDFGIVTQCVSMKHYNPSWDRCNLLKVSYLTNLMLKINAKMNGLNSVLDVKWAENKKIMFVGVDVTHPAPGDRYSLSIASCVGSYDTSFVRYIAKLMAQEQTKREIVNLDTMMRELLECYKKHNGSYPDTILIYRDGVSEGQFDQVMSFEVTQLLNLFKGMGYSPRISYIVVQKRHHTRFLTVNQNEATRSSNVPAGTTVDTIITDPLKYDFFICSHNGLLGTSRPSRYWVLFDQNNFAPDLIQMITYYMCFLYPRCTRSVSIPIPVEFAHLSAYRARHHIAEVVGSDVSSAVSVSSGGSEERRSELQEHTENLNRILRVNPNLTKRLYYL</sequence>
<dbReference type="GO" id="GO:0034587">
    <property type="term" value="P:piRNA processing"/>
    <property type="evidence" value="ECO:0007669"/>
    <property type="project" value="UniProtKB-ARBA"/>
</dbReference>
<dbReference type="OrthoDB" id="6496092at2759"/>
<dbReference type="SMART" id="SM00949">
    <property type="entry name" value="PAZ"/>
    <property type="match status" value="1"/>
</dbReference>
<proteinExistence type="inferred from homology"/>
<evidence type="ECO:0000259" key="4">
    <source>
        <dbReference type="PROSITE" id="PS50822"/>
    </source>
</evidence>
<dbReference type="Pfam" id="PF16486">
    <property type="entry name" value="ArgoN"/>
    <property type="match status" value="1"/>
</dbReference>
<dbReference type="STRING" id="299467.A0A443SBR9"/>
<name>A0A443SBR9_9ACAR</name>
<evidence type="ECO:0000256" key="1">
    <source>
        <dbReference type="RuleBase" id="RU361178"/>
    </source>
</evidence>
<dbReference type="SUPFAM" id="SSF101690">
    <property type="entry name" value="PAZ domain"/>
    <property type="match status" value="1"/>
</dbReference>
<evidence type="ECO:0000313" key="6">
    <source>
        <dbReference type="Proteomes" id="UP000288716"/>
    </source>
</evidence>
<accession>A0A443SBR9</accession>
<protein>
    <submittedName>
        <fullName evidence="5">Translation initiation factor 2C-like protein</fullName>
    </submittedName>
</protein>
<dbReference type="Pfam" id="PF02171">
    <property type="entry name" value="Piwi"/>
    <property type="match status" value="1"/>
</dbReference>
<dbReference type="SUPFAM" id="SSF53098">
    <property type="entry name" value="Ribonuclease H-like"/>
    <property type="match status" value="1"/>
</dbReference>
<dbReference type="PROSITE" id="PS50822">
    <property type="entry name" value="PIWI"/>
    <property type="match status" value="1"/>
</dbReference>
<keyword evidence="5" id="KW-0396">Initiation factor</keyword>
<evidence type="ECO:0000259" key="3">
    <source>
        <dbReference type="PROSITE" id="PS50821"/>
    </source>
</evidence>
<dbReference type="EMBL" id="NCKV01004212">
    <property type="protein sequence ID" value="RWS24962.1"/>
    <property type="molecule type" value="Genomic_DNA"/>
</dbReference>
<dbReference type="InterPro" id="IPR003100">
    <property type="entry name" value="PAZ_dom"/>
</dbReference>
<keyword evidence="5" id="KW-0648">Protein biosynthesis</keyword>